<dbReference type="HOGENOM" id="CLU_158223_2_0_1"/>
<reference evidence="6" key="1">
    <citation type="journal article" date="2013" name="Nat. Commun.">
        <title>Whole-genome sequencing of Oryza brachyantha reveals mechanisms underlying Oryza genome evolution.</title>
        <authorList>
            <person name="Chen J."/>
            <person name="Huang Q."/>
            <person name="Gao D."/>
            <person name="Wang J."/>
            <person name="Lang Y."/>
            <person name="Liu T."/>
            <person name="Li B."/>
            <person name="Bai Z."/>
            <person name="Luis Goicoechea J."/>
            <person name="Liang C."/>
            <person name="Chen C."/>
            <person name="Zhang W."/>
            <person name="Sun S."/>
            <person name="Liao Y."/>
            <person name="Zhang X."/>
            <person name="Yang L."/>
            <person name="Song C."/>
            <person name="Wang M."/>
            <person name="Shi J."/>
            <person name="Liu G."/>
            <person name="Liu J."/>
            <person name="Zhou H."/>
            <person name="Zhou W."/>
            <person name="Yu Q."/>
            <person name="An N."/>
            <person name="Chen Y."/>
            <person name="Cai Q."/>
            <person name="Wang B."/>
            <person name="Liu B."/>
            <person name="Min J."/>
            <person name="Huang Y."/>
            <person name="Wu H."/>
            <person name="Li Z."/>
            <person name="Zhang Y."/>
            <person name="Yin Y."/>
            <person name="Song W."/>
            <person name="Jiang J."/>
            <person name="Jackson S.A."/>
            <person name="Wing R.A."/>
            <person name="Wang J."/>
            <person name="Chen M."/>
        </authorList>
    </citation>
    <scope>NUCLEOTIDE SEQUENCE [LARGE SCALE GENOMIC DNA]</scope>
    <source>
        <strain evidence="6">cv. IRGC 101232</strain>
    </source>
</reference>
<evidence type="ECO:0000256" key="1">
    <source>
        <dbReference type="ARBA" id="ARBA00009707"/>
    </source>
</evidence>
<dbReference type="GeneID" id="107304924"/>
<dbReference type="InterPro" id="IPR016140">
    <property type="entry name" value="Bifunc_inhib/LTP/seed_store"/>
</dbReference>
<reference evidence="6" key="2">
    <citation type="submission" date="2013-04" db="UniProtKB">
        <authorList>
            <consortium name="EnsemblPlants"/>
        </authorList>
    </citation>
    <scope>IDENTIFICATION</scope>
</reference>
<comment type="similarity">
    <text evidence="1">Belongs to the plant LTP family. B11E subfamily.</text>
</comment>
<keyword evidence="3" id="KW-0446">Lipid-binding</keyword>
<feature type="domain" description="Bifunctional inhibitor/plant lipid transfer protein/seed storage helical" evidence="5">
    <location>
        <begin position="36"/>
        <end position="98"/>
    </location>
</feature>
<evidence type="ECO:0000256" key="3">
    <source>
        <dbReference type="ARBA" id="ARBA00023121"/>
    </source>
</evidence>
<dbReference type="PANTHER" id="PTHR33214:SF3">
    <property type="entry name" value="OS01G0691100 PROTEIN"/>
    <property type="match status" value="1"/>
</dbReference>
<evidence type="ECO:0000256" key="2">
    <source>
        <dbReference type="ARBA" id="ARBA00022448"/>
    </source>
</evidence>
<protein>
    <recommendedName>
        <fullName evidence="5">Bifunctional inhibitor/plant lipid transfer protein/seed storage helical domain-containing protein</fullName>
    </recommendedName>
</protein>
<name>J3L332_ORYBR</name>
<dbReference type="PANTHER" id="PTHR33214">
    <property type="entry name" value="BIFUNCTIONAL INHIBITOR/LIPID-TRANSFER PROTEIN/SEED STORAGE 2S ALBUMIN SUPERFAMILY PROTEIN"/>
    <property type="match status" value="1"/>
</dbReference>
<feature type="signal peptide" evidence="4">
    <location>
        <begin position="1"/>
        <end position="16"/>
    </location>
</feature>
<dbReference type="KEGG" id="obr:107304924"/>
<dbReference type="AlphaFoldDB" id="J3L332"/>
<feature type="chain" id="PRO_5003772358" description="Bifunctional inhibitor/plant lipid transfer protein/seed storage helical domain-containing protein" evidence="4">
    <location>
        <begin position="17"/>
        <end position="98"/>
    </location>
</feature>
<keyword evidence="7" id="KW-1185">Reference proteome</keyword>
<gene>
    <name evidence="6" type="primary">LOC107304924</name>
</gene>
<proteinExistence type="inferred from homology"/>
<dbReference type="RefSeq" id="XP_015696508.1">
    <property type="nucleotide sequence ID" value="XM_015841022.2"/>
</dbReference>
<dbReference type="Gramene" id="OB01G36380.1">
    <property type="protein sequence ID" value="OB01G36380.1"/>
    <property type="gene ID" value="OB01G36380"/>
</dbReference>
<keyword evidence="2" id="KW-0813">Transport</keyword>
<accession>J3L332</accession>
<organism evidence="6">
    <name type="scientific">Oryza brachyantha</name>
    <name type="common">malo sina</name>
    <dbReference type="NCBI Taxonomy" id="4533"/>
    <lineage>
        <taxon>Eukaryota</taxon>
        <taxon>Viridiplantae</taxon>
        <taxon>Streptophyta</taxon>
        <taxon>Embryophyta</taxon>
        <taxon>Tracheophyta</taxon>
        <taxon>Spermatophyta</taxon>
        <taxon>Magnoliopsida</taxon>
        <taxon>Liliopsida</taxon>
        <taxon>Poales</taxon>
        <taxon>Poaceae</taxon>
        <taxon>BOP clade</taxon>
        <taxon>Oryzoideae</taxon>
        <taxon>Oryzeae</taxon>
        <taxon>Oryzinae</taxon>
        <taxon>Oryza</taxon>
    </lineage>
</organism>
<dbReference type="GO" id="GO:0008289">
    <property type="term" value="F:lipid binding"/>
    <property type="evidence" value="ECO:0007669"/>
    <property type="project" value="UniProtKB-KW"/>
</dbReference>
<dbReference type="OrthoDB" id="665742at2759"/>
<dbReference type="InterPro" id="IPR036312">
    <property type="entry name" value="Bifun_inhib/LTP/seed_sf"/>
</dbReference>
<dbReference type="Pfam" id="PF00234">
    <property type="entry name" value="Tryp_alpha_amyl"/>
    <property type="match status" value="1"/>
</dbReference>
<evidence type="ECO:0000313" key="6">
    <source>
        <dbReference type="EnsemblPlants" id="OB01G36380.1"/>
    </source>
</evidence>
<dbReference type="OMA" id="GRYINSR"/>
<dbReference type="InterPro" id="IPR033872">
    <property type="entry name" value="nsLTP2"/>
</dbReference>
<dbReference type="STRING" id="4533.J3L332"/>
<dbReference type="CDD" id="cd01959">
    <property type="entry name" value="nsLTP2"/>
    <property type="match status" value="1"/>
</dbReference>
<dbReference type="Proteomes" id="UP000006038">
    <property type="component" value="Chromosome 1"/>
</dbReference>
<evidence type="ECO:0000313" key="7">
    <source>
        <dbReference type="Proteomes" id="UP000006038"/>
    </source>
</evidence>
<dbReference type="eggNOG" id="ENOG502R791">
    <property type="taxonomic scope" value="Eukaryota"/>
</dbReference>
<sequence length="98" mass="10322">MKPYVALAVLVLVAVATSPGAVCMASRAAPAKCDPLALSPCAAAILWSEAPSAACCVQLRMQRRCLCRYAKNPDLRKYIDSPNSKKVAAACSVPTPRC</sequence>
<dbReference type="EnsemblPlants" id="OB01G36380.1">
    <property type="protein sequence ID" value="OB01G36380.1"/>
    <property type="gene ID" value="OB01G36380"/>
</dbReference>
<evidence type="ECO:0000259" key="5">
    <source>
        <dbReference type="Pfam" id="PF00234"/>
    </source>
</evidence>
<keyword evidence="4" id="KW-0732">Signal</keyword>
<evidence type="ECO:0000256" key="4">
    <source>
        <dbReference type="SAM" id="SignalP"/>
    </source>
</evidence>
<dbReference type="SUPFAM" id="SSF47699">
    <property type="entry name" value="Bifunctional inhibitor/lipid-transfer protein/seed storage 2S albumin"/>
    <property type="match status" value="1"/>
</dbReference>
<dbReference type="GO" id="GO:0006869">
    <property type="term" value="P:lipid transport"/>
    <property type="evidence" value="ECO:0007669"/>
    <property type="project" value="InterPro"/>
</dbReference>
<dbReference type="Gene3D" id="1.10.110.10">
    <property type="entry name" value="Plant lipid-transfer and hydrophobic proteins"/>
    <property type="match status" value="1"/>
</dbReference>